<feature type="transmembrane region" description="Helical" evidence="1">
    <location>
        <begin position="6"/>
        <end position="24"/>
    </location>
</feature>
<protein>
    <recommendedName>
        <fullName evidence="4">DUF998 domain-containing protein</fullName>
    </recommendedName>
</protein>
<sequence length="155" mass="15390">MNIGAFMVHGSLFLAGAVVLARASPTKHWTVRAFVAAAAANAAGNILVGVFPSGSAQAHWHVLGAGLAIVGGNTAAIIGGAGSGRFGATTAFRRAGMLLGAFGIACLLILIVDGAGGSTVLPVGLVERGAVYPIIAWELLAAMAILRRGPDTFGG</sequence>
<organism evidence="2 3">
    <name type="scientific">Mycolicibacterium iranicum</name>
    <name type="common">Mycobacterium iranicum</name>
    <dbReference type="NCBI Taxonomy" id="912594"/>
    <lineage>
        <taxon>Bacteria</taxon>
        <taxon>Bacillati</taxon>
        <taxon>Actinomycetota</taxon>
        <taxon>Actinomycetes</taxon>
        <taxon>Mycobacteriales</taxon>
        <taxon>Mycobacteriaceae</taxon>
        <taxon>Mycolicibacterium</taxon>
    </lineage>
</organism>
<feature type="transmembrane region" description="Helical" evidence="1">
    <location>
        <begin position="95"/>
        <end position="117"/>
    </location>
</feature>
<keyword evidence="1" id="KW-0472">Membrane</keyword>
<keyword evidence="3" id="KW-1185">Reference proteome</keyword>
<evidence type="ECO:0000256" key="1">
    <source>
        <dbReference type="SAM" id="Phobius"/>
    </source>
</evidence>
<feature type="transmembrane region" description="Helical" evidence="1">
    <location>
        <begin position="58"/>
        <end position="83"/>
    </location>
</feature>
<comment type="caution">
    <text evidence="2">The sequence shown here is derived from an EMBL/GenBank/DDBJ whole genome shotgun (WGS) entry which is preliminary data.</text>
</comment>
<name>A0A839Q6U6_MYCIR</name>
<dbReference type="AlphaFoldDB" id="A0A839Q6U6"/>
<feature type="transmembrane region" description="Helical" evidence="1">
    <location>
        <begin position="31"/>
        <end position="52"/>
    </location>
</feature>
<accession>A0A839Q6U6</accession>
<evidence type="ECO:0000313" key="2">
    <source>
        <dbReference type="EMBL" id="MBB2991689.1"/>
    </source>
</evidence>
<evidence type="ECO:0008006" key="4">
    <source>
        <dbReference type="Google" id="ProtNLM"/>
    </source>
</evidence>
<dbReference type="Pfam" id="PF06197">
    <property type="entry name" value="DUF998"/>
    <property type="match status" value="1"/>
</dbReference>
<gene>
    <name evidence="2" type="ORF">FHR72_003174</name>
</gene>
<proteinExistence type="predicted"/>
<reference evidence="2 3" key="1">
    <citation type="submission" date="2020-08" db="EMBL/GenBank/DDBJ databases">
        <title>The Agave Microbiome: Exploring the role of microbial communities in plant adaptations to desert environments.</title>
        <authorList>
            <person name="Partida-Martinez L.P."/>
        </authorList>
    </citation>
    <scope>NUCLEOTIDE SEQUENCE [LARGE SCALE GENOMIC DNA]</scope>
    <source>
        <strain evidence="2 3">AT2.18</strain>
    </source>
</reference>
<keyword evidence="1" id="KW-1133">Transmembrane helix</keyword>
<dbReference type="Proteomes" id="UP000550501">
    <property type="component" value="Unassembled WGS sequence"/>
</dbReference>
<evidence type="ECO:0000313" key="3">
    <source>
        <dbReference type="Proteomes" id="UP000550501"/>
    </source>
</evidence>
<dbReference type="EMBL" id="JACHVU010000006">
    <property type="protein sequence ID" value="MBB2991689.1"/>
    <property type="molecule type" value="Genomic_DNA"/>
</dbReference>
<keyword evidence="1" id="KW-0812">Transmembrane</keyword>
<dbReference type="InterPro" id="IPR009339">
    <property type="entry name" value="DUF998"/>
</dbReference>